<dbReference type="SUPFAM" id="SSF53850">
    <property type="entry name" value="Periplasmic binding protein-like II"/>
    <property type="match status" value="1"/>
</dbReference>
<comment type="similarity">
    <text evidence="1">Belongs to the bacterial solute-binding protein 1 family.</text>
</comment>
<dbReference type="PANTHER" id="PTHR30006:SF15">
    <property type="entry name" value="IRON-UTILIZATION PERIPLASMIC PROTEIN"/>
    <property type="match status" value="1"/>
</dbReference>
<organism evidence="5 6">
    <name type="scientific">Candidatus Accumulibacter adjunctus</name>
    <dbReference type="NCBI Taxonomy" id="1454001"/>
    <lineage>
        <taxon>Bacteria</taxon>
        <taxon>Pseudomonadati</taxon>
        <taxon>Pseudomonadota</taxon>
        <taxon>Betaproteobacteria</taxon>
        <taxon>Candidatus Accumulibacter</taxon>
    </lineage>
</organism>
<keyword evidence="2 4" id="KW-0732">Signal</keyword>
<dbReference type="GO" id="GO:0030288">
    <property type="term" value="C:outer membrane-bounded periplasmic space"/>
    <property type="evidence" value="ECO:0007669"/>
    <property type="project" value="TreeGrafter"/>
</dbReference>
<evidence type="ECO:0000256" key="2">
    <source>
        <dbReference type="ARBA" id="ARBA00022729"/>
    </source>
</evidence>
<dbReference type="PATRIC" id="fig|1454001.3.peg.3784"/>
<name>A0A011PDA7_9PROT</name>
<accession>A0A011PDA7</accession>
<dbReference type="Pfam" id="PF13343">
    <property type="entry name" value="SBP_bac_6"/>
    <property type="match status" value="1"/>
</dbReference>
<keyword evidence="6" id="KW-1185">Reference proteome</keyword>
<dbReference type="EMBL" id="JFAX01000038">
    <property type="protein sequence ID" value="EXI64319.1"/>
    <property type="molecule type" value="Genomic_DNA"/>
</dbReference>
<protein>
    <submittedName>
        <fullName evidence="5">Iron uptake protein A1</fullName>
    </submittedName>
</protein>
<dbReference type="Proteomes" id="UP000020218">
    <property type="component" value="Unassembled WGS sequence"/>
</dbReference>
<dbReference type="STRING" id="1454001.AW08_03752"/>
<dbReference type="AlphaFoldDB" id="A0A011PDA7"/>
<dbReference type="PANTHER" id="PTHR30006">
    <property type="entry name" value="THIAMINE-BINDING PERIPLASMIC PROTEIN-RELATED"/>
    <property type="match status" value="1"/>
</dbReference>
<keyword evidence="3" id="KW-0408">Iron</keyword>
<dbReference type="Gene3D" id="3.40.190.10">
    <property type="entry name" value="Periplasmic binding protein-like II"/>
    <property type="match status" value="2"/>
</dbReference>
<keyword evidence="3" id="KW-0479">Metal-binding</keyword>
<dbReference type="PIRSF" id="PIRSF002825">
    <property type="entry name" value="CfbpA"/>
    <property type="match status" value="1"/>
</dbReference>
<feature type="binding site" evidence="3">
    <location>
        <position position="222"/>
    </location>
    <ligand>
        <name>Fe cation</name>
        <dbReference type="ChEBI" id="CHEBI:24875"/>
    </ligand>
</feature>
<feature type="signal peptide" evidence="4">
    <location>
        <begin position="1"/>
        <end position="24"/>
    </location>
</feature>
<feature type="chain" id="PRO_5001462722" evidence="4">
    <location>
        <begin position="25"/>
        <end position="341"/>
    </location>
</feature>
<feature type="binding site" evidence="3">
    <location>
        <position position="221"/>
    </location>
    <ligand>
        <name>Fe cation</name>
        <dbReference type="ChEBI" id="CHEBI:24875"/>
    </ligand>
</feature>
<evidence type="ECO:0000313" key="6">
    <source>
        <dbReference type="Proteomes" id="UP000020218"/>
    </source>
</evidence>
<dbReference type="CDD" id="cd13542">
    <property type="entry name" value="PBP2_FutA1_ilke"/>
    <property type="match status" value="1"/>
</dbReference>
<feature type="binding site" evidence="3">
    <location>
        <position position="36"/>
    </location>
    <ligand>
        <name>Fe cation</name>
        <dbReference type="ChEBI" id="CHEBI:24875"/>
    </ligand>
</feature>
<dbReference type="InterPro" id="IPR026045">
    <property type="entry name" value="Ferric-bd"/>
</dbReference>
<evidence type="ECO:0000313" key="5">
    <source>
        <dbReference type="EMBL" id="EXI64319.1"/>
    </source>
</evidence>
<reference evidence="5" key="1">
    <citation type="submission" date="2014-02" db="EMBL/GenBank/DDBJ databases">
        <title>Expanding our view of genomic diversity in Candidatus Accumulibacter clades.</title>
        <authorList>
            <person name="Skennerton C.T."/>
            <person name="Barr J.J."/>
            <person name="Slater F.R."/>
            <person name="Bond P.L."/>
            <person name="Tyson G.W."/>
        </authorList>
    </citation>
    <scope>NUCLEOTIDE SEQUENCE [LARGE SCALE GENOMIC DNA]</scope>
</reference>
<evidence type="ECO:0000256" key="4">
    <source>
        <dbReference type="SAM" id="SignalP"/>
    </source>
</evidence>
<evidence type="ECO:0000256" key="1">
    <source>
        <dbReference type="ARBA" id="ARBA00008520"/>
    </source>
</evidence>
<comment type="caution">
    <text evidence="5">The sequence shown here is derived from an EMBL/GenBank/DDBJ whole genome shotgun (WGS) entry which is preliminary data.</text>
</comment>
<evidence type="ECO:0000256" key="3">
    <source>
        <dbReference type="PIRSR" id="PIRSR002825-1"/>
    </source>
</evidence>
<sequence>MQLSFLRTFIAVALASASLAGAQAQEKVLNLYSARHYQTDEALYGNFTRQTGITVKRIEGKEDELLERIRNEGANSPADVLLTVDAARLAVAHEMGLLAPVRSKLLETRIPAHLRTDDWFAFSLRARVIVYAKGVVDPQTVQSYADLANPRLRGKLCSRSGSHPYNLSLLASIIAHQGEAKAEEWARGVVANFARAPKGGDTDQIRSVAAGECGVALANTYYLARLMRSDKAEDRKTIERIGIVWPDQNGSGTHVNVSGGGMLKTAPHREAAIKFLEYLASDEAQRYFADGNNEWPVVPGVKVGNPALDALGKFKADNLPVGSLATYRAKAQLIFDRVGHR</sequence>
<gene>
    <name evidence="5" type="primary">futA1</name>
    <name evidence="5" type="ORF">AW08_03752</name>
</gene>
<dbReference type="GO" id="GO:0046872">
    <property type="term" value="F:metal ion binding"/>
    <property type="evidence" value="ECO:0007669"/>
    <property type="project" value="UniProtKB-KW"/>
</dbReference>
<proteinExistence type="inferred from homology"/>